<feature type="domain" description="DUF4825" evidence="2">
    <location>
        <begin position="41"/>
        <end position="133"/>
    </location>
</feature>
<evidence type="ECO:0000313" key="4">
    <source>
        <dbReference type="Proteomes" id="UP000447833"/>
    </source>
</evidence>
<feature type="signal peptide" evidence="1">
    <location>
        <begin position="1"/>
        <end position="23"/>
    </location>
</feature>
<dbReference type="AlphaFoldDB" id="A0A845F2Q2"/>
<organism evidence="3 4">
    <name type="scientific">Guptibacillus hwajinpoensis</name>
    <dbReference type="NCBI Taxonomy" id="208199"/>
    <lineage>
        <taxon>Bacteria</taxon>
        <taxon>Bacillati</taxon>
        <taxon>Bacillota</taxon>
        <taxon>Bacilli</taxon>
        <taxon>Bacillales</taxon>
        <taxon>Guptibacillaceae</taxon>
        <taxon>Guptibacillus</taxon>
    </lineage>
</organism>
<feature type="chain" id="PRO_5038628209" evidence="1">
    <location>
        <begin position="24"/>
        <end position="188"/>
    </location>
</feature>
<reference evidence="3 4" key="1">
    <citation type="submission" date="2019-11" db="EMBL/GenBank/DDBJ databases">
        <title>Genome sequences of 17 halophilic strains isolated from different environments.</title>
        <authorList>
            <person name="Furrow R.E."/>
        </authorList>
    </citation>
    <scope>NUCLEOTIDE SEQUENCE [LARGE SCALE GENOMIC DNA]</scope>
    <source>
        <strain evidence="3 4">22506_14_FS</strain>
    </source>
</reference>
<keyword evidence="1" id="KW-0732">Signal</keyword>
<gene>
    <name evidence="3" type="ORF">GLW07_16725</name>
</gene>
<dbReference type="Pfam" id="PF16107">
    <property type="entry name" value="DUF4825"/>
    <property type="match status" value="1"/>
</dbReference>
<accession>A0A845F2Q2</accession>
<proteinExistence type="predicted"/>
<sequence>MRNIRLTLALVLLLAAGCSSGTASDQTTIKTIDDAHTVSILPYSGTYVGNNSDVLALLSHLPGGETVGKLDLTNEKINVTYEVKGDSSEEMFHDYWFSDNKNGLKTMHYNAIYLSLLVPNAEGYEFHVQEKNRSFTRHEITTILTDEFSDLPSDGELMNDETVERFVTKHEDELEMIAKNFEDYFNEK</sequence>
<dbReference type="Proteomes" id="UP000447833">
    <property type="component" value="Unassembled WGS sequence"/>
</dbReference>
<dbReference type="EMBL" id="WMEY01000005">
    <property type="protein sequence ID" value="MYL65004.1"/>
    <property type="molecule type" value="Genomic_DNA"/>
</dbReference>
<evidence type="ECO:0000256" key="1">
    <source>
        <dbReference type="SAM" id="SignalP"/>
    </source>
</evidence>
<dbReference type="InterPro" id="IPR032250">
    <property type="entry name" value="DUF4825"/>
</dbReference>
<name>A0A845F2Q2_9BACL</name>
<protein>
    <submittedName>
        <fullName evidence="3">DUF4825 domain-containing protein</fullName>
    </submittedName>
</protein>
<evidence type="ECO:0000259" key="2">
    <source>
        <dbReference type="Pfam" id="PF16107"/>
    </source>
</evidence>
<evidence type="ECO:0000313" key="3">
    <source>
        <dbReference type="EMBL" id="MYL65004.1"/>
    </source>
</evidence>
<dbReference type="PROSITE" id="PS51257">
    <property type="entry name" value="PROKAR_LIPOPROTEIN"/>
    <property type="match status" value="1"/>
</dbReference>
<comment type="caution">
    <text evidence="3">The sequence shown here is derived from an EMBL/GenBank/DDBJ whole genome shotgun (WGS) entry which is preliminary data.</text>
</comment>
<dbReference type="RefSeq" id="WP_160920386.1">
    <property type="nucleotide sequence ID" value="NZ_WMEY01000005.1"/>
</dbReference>